<feature type="transmembrane region" description="Helical" evidence="17">
    <location>
        <begin position="209"/>
        <end position="234"/>
    </location>
</feature>
<evidence type="ECO:0000256" key="10">
    <source>
        <dbReference type="ARBA" id="ARBA00022723"/>
    </source>
</evidence>
<evidence type="ECO:0000256" key="17">
    <source>
        <dbReference type="SAM" id="Phobius"/>
    </source>
</evidence>
<name>A0A7S3U8V7_9CHLO</name>
<evidence type="ECO:0000256" key="7">
    <source>
        <dbReference type="ARBA" id="ARBA00022676"/>
    </source>
</evidence>
<keyword evidence="12 17" id="KW-1133">Transmembrane helix</keyword>
<keyword evidence="11" id="KW-0460">Magnesium</keyword>
<feature type="transmembrane region" description="Helical" evidence="17">
    <location>
        <begin position="361"/>
        <end position="379"/>
    </location>
</feature>
<dbReference type="GO" id="GO:0016020">
    <property type="term" value="C:membrane"/>
    <property type="evidence" value="ECO:0007669"/>
    <property type="project" value="InterPro"/>
</dbReference>
<comment type="subcellular location">
    <subcellularLocation>
        <location evidence="3">Endomembrane system</location>
        <topology evidence="3">Multi-pass membrane protein</topology>
    </subcellularLocation>
</comment>
<comment type="cofactor">
    <cofactor evidence="2">
        <name>Mg(2+)</name>
        <dbReference type="ChEBI" id="CHEBI:18420"/>
    </cofactor>
</comment>
<evidence type="ECO:0000256" key="3">
    <source>
        <dbReference type="ARBA" id="ARBA00004127"/>
    </source>
</evidence>
<dbReference type="Pfam" id="PF21436">
    <property type="entry name" value="STT3-PglB_core"/>
    <property type="match status" value="1"/>
</dbReference>
<feature type="domain" description="Oligosaccharyl transferase STT3 N-terminal" evidence="18">
    <location>
        <begin position="2"/>
        <end position="393"/>
    </location>
</feature>
<evidence type="ECO:0000256" key="14">
    <source>
        <dbReference type="ARBA" id="ARBA00023211"/>
    </source>
</evidence>
<feature type="transmembrane region" description="Helical" evidence="17">
    <location>
        <begin position="142"/>
        <end position="159"/>
    </location>
</feature>
<evidence type="ECO:0000256" key="1">
    <source>
        <dbReference type="ARBA" id="ARBA00001936"/>
    </source>
</evidence>
<proteinExistence type="inferred from homology"/>
<feature type="transmembrane region" description="Helical" evidence="17">
    <location>
        <begin position="56"/>
        <end position="75"/>
    </location>
</feature>
<keyword evidence="13 17" id="KW-0472">Membrane</keyword>
<dbReference type="EC" id="2.4.99.18" evidence="6"/>
<evidence type="ECO:0000256" key="11">
    <source>
        <dbReference type="ARBA" id="ARBA00022842"/>
    </source>
</evidence>
<evidence type="ECO:0000313" key="20">
    <source>
        <dbReference type="EMBL" id="CAE0606552.1"/>
    </source>
</evidence>
<organism evidence="20">
    <name type="scientific">Picocystis salinarum</name>
    <dbReference type="NCBI Taxonomy" id="88271"/>
    <lineage>
        <taxon>Eukaryota</taxon>
        <taxon>Viridiplantae</taxon>
        <taxon>Chlorophyta</taxon>
        <taxon>Picocystophyceae</taxon>
        <taxon>Picocystales</taxon>
        <taxon>Picocystaceae</taxon>
        <taxon>Picocystis</taxon>
    </lineage>
</organism>
<dbReference type="GO" id="GO:0012505">
    <property type="term" value="C:endomembrane system"/>
    <property type="evidence" value="ECO:0007669"/>
    <property type="project" value="UniProtKB-SubCell"/>
</dbReference>
<dbReference type="Pfam" id="PF02516">
    <property type="entry name" value="STT3"/>
    <property type="match status" value="1"/>
</dbReference>
<dbReference type="GO" id="GO:0004579">
    <property type="term" value="F:dolichyl-diphosphooligosaccharide-protein glycotransferase activity"/>
    <property type="evidence" value="ECO:0007669"/>
    <property type="project" value="UniProtKB-EC"/>
</dbReference>
<comment type="pathway">
    <text evidence="4">Protein modification; protein glycosylation.</text>
</comment>
<keyword evidence="14" id="KW-0464">Manganese</keyword>
<dbReference type="PANTHER" id="PTHR13872">
    <property type="entry name" value="DOLICHYL-DIPHOSPHOOLIGOSACCHARIDE--PROTEIN GLYCOSYLTRANSFERASE SUBUNIT"/>
    <property type="match status" value="1"/>
</dbReference>
<feature type="transmembrane region" description="Helical" evidence="17">
    <location>
        <begin position="270"/>
        <end position="294"/>
    </location>
</feature>
<evidence type="ECO:0000256" key="12">
    <source>
        <dbReference type="ARBA" id="ARBA00022989"/>
    </source>
</evidence>
<feature type="compositionally biased region" description="Basic and acidic residues" evidence="16">
    <location>
        <begin position="425"/>
        <end position="437"/>
    </location>
</feature>
<evidence type="ECO:0000256" key="13">
    <source>
        <dbReference type="ARBA" id="ARBA00023136"/>
    </source>
</evidence>
<evidence type="ECO:0000256" key="16">
    <source>
        <dbReference type="SAM" id="MobiDB-lite"/>
    </source>
</evidence>
<dbReference type="EMBL" id="HBIS01000442">
    <property type="protein sequence ID" value="CAE0606552.1"/>
    <property type="molecule type" value="Transcribed_RNA"/>
</dbReference>
<dbReference type="InterPro" id="IPR003674">
    <property type="entry name" value="Oligo_trans_STT3"/>
</dbReference>
<feature type="transmembrane region" description="Helical" evidence="17">
    <location>
        <begin position="335"/>
        <end position="354"/>
    </location>
</feature>
<feature type="domain" description="STT3/PglB/AglB core" evidence="19">
    <location>
        <begin position="544"/>
        <end position="601"/>
    </location>
</feature>
<evidence type="ECO:0000256" key="5">
    <source>
        <dbReference type="ARBA" id="ARBA00010810"/>
    </source>
</evidence>
<evidence type="ECO:0000256" key="6">
    <source>
        <dbReference type="ARBA" id="ARBA00012605"/>
    </source>
</evidence>
<sequence>MATIIRLFSVVKYDKLIHEFDPYFNYRATVEFAEHGTYAFWNWFDTRSWYPLGRHVGGTVYPGLMFTAGTGWNVLQNLGINVDVMDVCVFTAPAFAAAMALSTYLFTKEIKGSGAGLAAAMFASTVPSYISRSVAGSYDNEGIAIFALMLTFFLYVKTLNTGSLAWGTANAIAYFYMVCSWGGYSFIINLLPIHCLAMMISGRYTSKLYIAYAPLVMLGTILACCVPVVGFNAVLTSEHFAAFLAFAVLQVVALLQWLKKLLPSKTFASMLYIILMTVGVGAALSVSALCAYILSSPTFGWTGRSLTLLDPTYASKYIPIIASVSEHQPTPWTSFFMDINLSITLLPAGLVACFRPLTDVSLFLVLYCLTAVYFSGVMVRLMLVLAPVACCLAGIALSSVCSALCESVQIQISDSSKPSVPGEQYQHKDATAKKQDSSTDSLSGKGKRRKSRLTERVEADDRFSSRNRSSVKWSIPLDAALVTLGVMGLACASYIVHCVFTGSEMYSSPSIVLYNRMRDGSTYKFDDFRESYTWLKENTDEDCVVASWWDYGYQTAALANRTTVVDNNTWNNTHIATVGRAMSSSEKKGWNIFRSLDVDYVFVVFGGLIGYPSDDINKFLWMVRIGGDVYPEIQEKNYLSENGVYTIGEGASSTMVNSVIYKLSYYRFAEMSDQTGGMRAYDKVRRTAIAKPDVTLKYFEEVYSSTHWMVRIYKVKDEPNVDAKSNGMYQSGRNSLYL</sequence>
<evidence type="ECO:0000256" key="4">
    <source>
        <dbReference type="ARBA" id="ARBA00004922"/>
    </source>
</evidence>
<accession>A0A7S3U8V7</accession>
<feature type="transmembrane region" description="Helical" evidence="17">
    <location>
        <begin position="171"/>
        <end position="197"/>
    </location>
</feature>
<protein>
    <recommendedName>
        <fullName evidence="6">dolichyl-diphosphooligosaccharide--protein glycotransferase</fullName>
        <ecNumber evidence="6">2.4.99.18</ecNumber>
    </recommendedName>
</protein>
<dbReference type="PANTHER" id="PTHR13872:SF48">
    <property type="entry name" value="DOLICHYL-DIPHOSPHOOLIGOSACCHARIDE--PROTEIN GLYCOSYLTRANSFERASE SUBUNIT STT3A"/>
    <property type="match status" value="1"/>
</dbReference>
<comment type="similarity">
    <text evidence="5">Belongs to the STT3 family.</text>
</comment>
<dbReference type="AlphaFoldDB" id="A0A7S3U8V7"/>
<gene>
    <name evidence="20" type="ORF">PSAL00342_LOCUS368</name>
</gene>
<keyword evidence="7" id="KW-0328">Glycosyltransferase</keyword>
<keyword evidence="9 17" id="KW-0812">Transmembrane</keyword>
<keyword evidence="10" id="KW-0479">Metal-binding</keyword>
<feature type="region of interest" description="Disordered" evidence="16">
    <location>
        <begin position="414"/>
        <end position="459"/>
    </location>
</feature>
<dbReference type="InterPro" id="IPR048307">
    <property type="entry name" value="STT3_N"/>
</dbReference>
<dbReference type="Gene3D" id="3.40.50.12610">
    <property type="match status" value="1"/>
</dbReference>
<evidence type="ECO:0000259" key="19">
    <source>
        <dbReference type="Pfam" id="PF21436"/>
    </source>
</evidence>
<evidence type="ECO:0000256" key="9">
    <source>
        <dbReference type="ARBA" id="ARBA00022692"/>
    </source>
</evidence>
<reference evidence="20" key="1">
    <citation type="submission" date="2021-01" db="EMBL/GenBank/DDBJ databases">
        <authorList>
            <person name="Corre E."/>
            <person name="Pelletier E."/>
            <person name="Niang G."/>
            <person name="Scheremetjew M."/>
            <person name="Finn R."/>
            <person name="Kale V."/>
            <person name="Holt S."/>
            <person name="Cochrane G."/>
            <person name="Meng A."/>
            <person name="Brown T."/>
            <person name="Cohen L."/>
        </authorList>
    </citation>
    <scope>NUCLEOTIDE SEQUENCE</scope>
    <source>
        <strain evidence="20">CCMP1897</strain>
    </source>
</reference>
<dbReference type="InterPro" id="IPR048999">
    <property type="entry name" value="STT3-PglB_core"/>
</dbReference>
<keyword evidence="8" id="KW-0808">Transferase</keyword>
<comment type="catalytic activity">
    <reaction evidence="15">
        <text>a di-trans,poly-cis-dolichyl diphosphooligosaccharide + L-asparaginyl-[protein] = N(4)-(oligosaccharide-(1-&gt;4)-N-acetyl-beta-D-glucosaminyl-(1-&gt;4)-N-acetyl-beta-D-glucosaminyl)-L-asparaginyl-[protein] + a di-trans,poly-cis-dolichyl diphosphate + H(+)</text>
        <dbReference type="Rhea" id="RHEA:22980"/>
        <dbReference type="Rhea" id="RHEA-COMP:12804"/>
        <dbReference type="Rhea" id="RHEA-COMP:12805"/>
        <dbReference type="Rhea" id="RHEA-COMP:19506"/>
        <dbReference type="Rhea" id="RHEA-COMP:19509"/>
        <dbReference type="ChEBI" id="CHEBI:15378"/>
        <dbReference type="ChEBI" id="CHEBI:50347"/>
        <dbReference type="ChEBI" id="CHEBI:57497"/>
        <dbReference type="ChEBI" id="CHEBI:57570"/>
        <dbReference type="ChEBI" id="CHEBI:132529"/>
        <dbReference type="EC" id="2.4.99.18"/>
    </reaction>
</comment>
<evidence type="ECO:0000256" key="8">
    <source>
        <dbReference type="ARBA" id="ARBA00022679"/>
    </source>
</evidence>
<evidence type="ECO:0000259" key="18">
    <source>
        <dbReference type="Pfam" id="PF02516"/>
    </source>
</evidence>
<feature type="transmembrane region" description="Helical" evidence="17">
    <location>
        <begin position="87"/>
        <end position="106"/>
    </location>
</feature>
<feature type="transmembrane region" description="Helical" evidence="17">
    <location>
        <begin position="240"/>
        <end position="258"/>
    </location>
</feature>
<evidence type="ECO:0000256" key="15">
    <source>
        <dbReference type="ARBA" id="ARBA00048829"/>
    </source>
</evidence>
<evidence type="ECO:0000256" key="2">
    <source>
        <dbReference type="ARBA" id="ARBA00001946"/>
    </source>
</evidence>
<dbReference type="GO" id="GO:0046872">
    <property type="term" value="F:metal ion binding"/>
    <property type="evidence" value="ECO:0007669"/>
    <property type="project" value="UniProtKB-KW"/>
</dbReference>
<dbReference type="UniPathway" id="UPA00378"/>
<comment type="cofactor">
    <cofactor evidence="1">
        <name>Mn(2+)</name>
        <dbReference type="ChEBI" id="CHEBI:29035"/>
    </cofactor>
</comment>